<evidence type="ECO:0008006" key="6">
    <source>
        <dbReference type="Google" id="ProtNLM"/>
    </source>
</evidence>
<evidence type="ECO:0000313" key="5">
    <source>
        <dbReference type="Proteomes" id="UP000014760"/>
    </source>
</evidence>
<sequence length="137" mass="15157">MASSIDTDLLVLLFGLVLLLSTSKADTSQEECNTLHSTVTFSSPKTIELEDGRRRRIFCTGEVTVKKCEGFCTSRVSPSVVQYPGFKKNCTCCKETRLRNRVVLLTNCFEGDQALPDESASLFIREPDDCACSSCEI</sequence>
<dbReference type="GO" id="GO:0007186">
    <property type="term" value="P:G protein-coupled receptor signaling pathway"/>
    <property type="evidence" value="ECO:0007669"/>
    <property type="project" value="TreeGrafter"/>
</dbReference>
<keyword evidence="5" id="KW-1185">Reference proteome</keyword>
<evidence type="ECO:0000313" key="2">
    <source>
        <dbReference type="EMBL" id="ELT87390.1"/>
    </source>
</evidence>
<protein>
    <recommendedName>
        <fullName evidence="6">CTCK domain-containing protein</fullName>
    </recommendedName>
</protein>
<dbReference type="HOGENOM" id="CLU_145016_0_0_1"/>
<accession>R7T7J8</accession>
<dbReference type="EMBL" id="KB312350">
    <property type="protein sequence ID" value="ELT87390.1"/>
    <property type="molecule type" value="Genomic_DNA"/>
</dbReference>
<gene>
    <name evidence="2" type="ORF">CAPTEDRAFT_109977</name>
    <name evidence="3" type="ORF">CAPTEDRAFT_174194</name>
</gene>
<organism evidence="2">
    <name type="scientific">Capitella teleta</name>
    <name type="common">Polychaete worm</name>
    <dbReference type="NCBI Taxonomy" id="283909"/>
    <lineage>
        <taxon>Eukaryota</taxon>
        <taxon>Metazoa</taxon>
        <taxon>Spiralia</taxon>
        <taxon>Lophotrochozoa</taxon>
        <taxon>Annelida</taxon>
        <taxon>Polychaeta</taxon>
        <taxon>Sedentaria</taxon>
        <taxon>Scolecida</taxon>
        <taxon>Capitellidae</taxon>
        <taxon>Capitella</taxon>
    </lineage>
</organism>
<dbReference type="EMBL" id="KB309823">
    <property type="protein sequence ID" value="ELT93239.1"/>
    <property type="molecule type" value="Genomic_DNA"/>
</dbReference>
<dbReference type="EnsemblMetazoa" id="CapteT174194">
    <property type="protein sequence ID" value="CapteP174194"/>
    <property type="gene ID" value="CapteG174194"/>
</dbReference>
<feature type="chain" id="PRO_5008786718" description="CTCK domain-containing protein" evidence="1">
    <location>
        <begin position="26"/>
        <end position="137"/>
    </location>
</feature>
<dbReference type="GO" id="GO:0005184">
    <property type="term" value="F:neuropeptide hormone activity"/>
    <property type="evidence" value="ECO:0007669"/>
    <property type="project" value="InterPro"/>
</dbReference>
<dbReference type="Proteomes" id="UP000014760">
    <property type="component" value="Unassembled WGS sequence"/>
</dbReference>
<dbReference type="EnsemblMetazoa" id="CapteT109977">
    <property type="protein sequence ID" value="CapteP109977"/>
    <property type="gene ID" value="CapteG109977"/>
</dbReference>
<proteinExistence type="predicted"/>
<feature type="signal peptide" evidence="1">
    <location>
        <begin position="1"/>
        <end position="25"/>
    </location>
</feature>
<reference evidence="2 5" key="2">
    <citation type="journal article" date="2013" name="Nature">
        <title>Insights into bilaterian evolution from three spiralian genomes.</title>
        <authorList>
            <person name="Simakov O."/>
            <person name="Marletaz F."/>
            <person name="Cho S.J."/>
            <person name="Edsinger-Gonzales E."/>
            <person name="Havlak P."/>
            <person name="Hellsten U."/>
            <person name="Kuo D.H."/>
            <person name="Larsson T."/>
            <person name="Lv J."/>
            <person name="Arendt D."/>
            <person name="Savage R."/>
            <person name="Osoegawa K."/>
            <person name="de Jong P."/>
            <person name="Grimwood J."/>
            <person name="Chapman J.A."/>
            <person name="Shapiro H."/>
            <person name="Aerts A."/>
            <person name="Otillar R.P."/>
            <person name="Terry A.Y."/>
            <person name="Boore J.L."/>
            <person name="Grigoriev I.V."/>
            <person name="Lindberg D.R."/>
            <person name="Seaver E.C."/>
            <person name="Weisblat D.A."/>
            <person name="Putnam N.H."/>
            <person name="Rokhsar D.S."/>
        </authorList>
    </citation>
    <scope>NUCLEOTIDE SEQUENCE</scope>
    <source>
        <strain evidence="2 5">I ESC-2004</strain>
    </source>
</reference>
<keyword evidence="1" id="KW-0732">Signal</keyword>
<dbReference type="GO" id="GO:0001664">
    <property type="term" value="F:G protein-coupled receptor binding"/>
    <property type="evidence" value="ECO:0007669"/>
    <property type="project" value="InterPro"/>
</dbReference>
<dbReference type="OMA" id="ECKCYKC"/>
<dbReference type="InterPro" id="IPR034441">
    <property type="entry name" value="Bursicon_suB"/>
</dbReference>
<evidence type="ECO:0000313" key="3">
    <source>
        <dbReference type="EMBL" id="ELT93239.1"/>
    </source>
</evidence>
<dbReference type="EMBL" id="AMQN01012891">
    <property type="status" value="NOT_ANNOTATED_CDS"/>
    <property type="molecule type" value="Genomic_DNA"/>
</dbReference>
<dbReference type="AlphaFoldDB" id="R7T7J8"/>
<dbReference type="PANTHER" id="PTHR41151:SF1">
    <property type="entry name" value="PARTNER OF BURSICON"/>
    <property type="match status" value="1"/>
</dbReference>
<evidence type="ECO:0000256" key="1">
    <source>
        <dbReference type="SAM" id="SignalP"/>
    </source>
</evidence>
<evidence type="ECO:0000313" key="4">
    <source>
        <dbReference type="EnsemblMetazoa" id="CapteP109977"/>
    </source>
</evidence>
<reference evidence="5" key="1">
    <citation type="submission" date="2012-12" db="EMBL/GenBank/DDBJ databases">
        <authorList>
            <person name="Hellsten U."/>
            <person name="Grimwood J."/>
            <person name="Chapman J.A."/>
            <person name="Shapiro H."/>
            <person name="Aerts A."/>
            <person name="Otillar R.P."/>
            <person name="Terry A.Y."/>
            <person name="Boore J.L."/>
            <person name="Simakov O."/>
            <person name="Marletaz F."/>
            <person name="Cho S.-J."/>
            <person name="Edsinger-Gonzales E."/>
            <person name="Havlak P."/>
            <person name="Kuo D.-H."/>
            <person name="Larsson T."/>
            <person name="Lv J."/>
            <person name="Arendt D."/>
            <person name="Savage R."/>
            <person name="Osoegawa K."/>
            <person name="de Jong P."/>
            <person name="Lindberg D.R."/>
            <person name="Seaver E.C."/>
            <person name="Weisblat D.A."/>
            <person name="Putnam N.H."/>
            <person name="Grigoriev I.V."/>
            <person name="Rokhsar D.S."/>
        </authorList>
    </citation>
    <scope>NUCLEOTIDE SEQUENCE</scope>
    <source>
        <strain evidence="5">I ESC-2004</strain>
    </source>
</reference>
<reference evidence="4" key="3">
    <citation type="submission" date="2015-06" db="UniProtKB">
        <authorList>
            <consortium name="EnsemblMetazoa"/>
        </authorList>
    </citation>
    <scope>IDENTIFICATION</scope>
</reference>
<dbReference type="OrthoDB" id="786951at2759"/>
<dbReference type="FunCoup" id="R7T7J8">
    <property type="interactions" value="1"/>
</dbReference>
<dbReference type="GO" id="GO:0031395">
    <property type="term" value="C:bursicon neuropeptide hormone complex"/>
    <property type="evidence" value="ECO:0007669"/>
    <property type="project" value="InterPro"/>
</dbReference>
<dbReference type="PANTHER" id="PTHR41151">
    <property type="entry name" value="PARTNER OF BURSICON"/>
    <property type="match status" value="1"/>
</dbReference>
<name>R7T7J8_CAPTE</name>
<dbReference type="EMBL" id="AMQN01034282">
    <property type="status" value="NOT_ANNOTATED_CDS"/>
    <property type="molecule type" value="Genomic_DNA"/>
</dbReference>